<dbReference type="AlphaFoldDB" id="A0A5S3PGF2"/>
<protein>
    <recommendedName>
        <fullName evidence="3">LVIVD repeat-containing protein</fullName>
    </recommendedName>
</protein>
<dbReference type="Proteomes" id="UP000310314">
    <property type="component" value="Unassembled WGS sequence"/>
</dbReference>
<dbReference type="OrthoDB" id="853480at2"/>
<reference evidence="1 2" key="1">
    <citation type="submission" date="2019-05" db="EMBL/GenBank/DDBJ databases">
        <authorList>
            <person name="Zhang J.-Y."/>
            <person name="Feg X."/>
            <person name="Du Z.-J."/>
        </authorList>
    </citation>
    <scope>NUCLEOTIDE SEQUENCE [LARGE SCALE GENOMIC DNA]</scope>
    <source>
        <strain evidence="1 2">RZ26</strain>
    </source>
</reference>
<keyword evidence="2" id="KW-1185">Reference proteome</keyword>
<evidence type="ECO:0008006" key="3">
    <source>
        <dbReference type="Google" id="ProtNLM"/>
    </source>
</evidence>
<evidence type="ECO:0000313" key="1">
    <source>
        <dbReference type="EMBL" id="TMM53210.1"/>
    </source>
</evidence>
<gene>
    <name evidence="1" type="ORF">FEE95_19270</name>
</gene>
<comment type="caution">
    <text evidence="1">The sequence shown here is derived from an EMBL/GenBank/DDBJ whole genome shotgun (WGS) entry which is preliminary data.</text>
</comment>
<dbReference type="RefSeq" id="WP_138659670.1">
    <property type="nucleotide sequence ID" value="NZ_VATY01000005.1"/>
</dbReference>
<organism evidence="1 2">
    <name type="scientific">Maribacter algarum</name>
    <name type="common">ex Zhang et al. 2020</name>
    <dbReference type="NCBI Taxonomy" id="2578118"/>
    <lineage>
        <taxon>Bacteria</taxon>
        <taxon>Pseudomonadati</taxon>
        <taxon>Bacteroidota</taxon>
        <taxon>Flavobacteriia</taxon>
        <taxon>Flavobacteriales</taxon>
        <taxon>Flavobacteriaceae</taxon>
        <taxon>Maribacter</taxon>
    </lineage>
</organism>
<dbReference type="EMBL" id="VATY01000005">
    <property type="protein sequence ID" value="TMM53210.1"/>
    <property type="molecule type" value="Genomic_DNA"/>
</dbReference>
<accession>A0A5S3PGF2</accession>
<name>A0A5S3PGF2_9FLAO</name>
<evidence type="ECO:0000313" key="2">
    <source>
        <dbReference type="Proteomes" id="UP000310314"/>
    </source>
</evidence>
<proteinExistence type="predicted"/>
<dbReference type="PROSITE" id="PS51257">
    <property type="entry name" value="PROKAR_LIPOPROTEIN"/>
    <property type="match status" value="1"/>
</dbReference>
<sequence>MKNQKFLYVVLICIALQSCCLPPFDCNDDFVEPFSGSNYEPVFLNRTDFEKSVSVKNSLAIGTSGKIYVKDNLLFINELNKGFHVYDNADPANPKAIKFLEAPGSTDLAIRRDMIYINQATDLIAVEYNSETNTANLTKRIPNTFPQLRSPDGFDAYDVPENSVVVDWKLKN</sequence>